<accession>A0A2P2QGU4</accession>
<sequence length="35" mass="4072">MLSLEWILSDCFSSNLHLPLADGILLNFNFFSLHY</sequence>
<protein>
    <submittedName>
        <fullName evidence="1">Uncharacterized protein</fullName>
    </submittedName>
</protein>
<name>A0A2P2QGU4_RHIMU</name>
<reference evidence="1" key="1">
    <citation type="submission" date="2018-02" db="EMBL/GenBank/DDBJ databases">
        <title>Rhizophora mucronata_Transcriptome.</title>
        <authorList>
            <person name="Meera S.P."/>
            <person name="Sreeshan A."/>
            <person name="Augustine A."/>
        </authorList>
    </citation>
    <scope>NUCLEOTIDE SEQUENCE</scope>
    <source>
        <tissue evidence="1">Leaf</tissue>
    </source>
</reference>
<organism evidence="1">
    <name type="scientific">Rhizophora mucronata</name>
    <name type="common">Asiatic mangrove</name>
    <dbReference type="NCBI Taxonomy" id="61149"/>
    <lineage>
        <taxon>Eukaryota</taxon>
        <taxon>Viridiplantae</taxon>
        <taxon>Streptophyta</taxon>
        <taxon>Embryophyta</taxon>
        <taxon>Tracheophyta</taxon>
        <taxon>Spermatophyta</taxon>
        <taxon>Magnoliopsida</taxon>
        <taxon>eudicotyledons</taxon>
        <taxon>Gunneridae</taxon>
        <taxon>Pentapetalae</taxon>
        <taxon>rosids</taxon>
        <taxon>fabids</taxon>
        <taxon>Malpighiales</taxon>
        <taxon>Rhizophoraceae</taxon>
        <taxon>Rhizophora</taxon>
    </lineage>
</organism>
<dbReference type="AlphaFoldDB" id="A0A2P2QGU4"/>
<evidence type="ECO:0000313" key="1">
    <source>
        <dbReference type="EMBL" id="MBX66232.1"/>
    </source>
</evidence>
<proteinExistence type="predicted"/>
<dbReference type="EMBL" id="GGEC01085748">
    <property type="protein sequence ID" value="MBX66232.1"/>
    <property type="molecule type" value="Transcribed_RNA"/>
</dbReference>